<proteinExistence type="predicted"/>
<protein>
    <recommendedName>
        <fullName evidence="4">DUF3509 domain-containing protein</fullName>
    </recommendedName>
</protein>
<gene>
    <name evidence="2" type="ORF">BGCPKDLD_5257</name>
</gene>
<accession>A0ABQ4V5N3</accession>
<dbReference type="Proteomes" id="UP001055093">
    <property type="component" value="Unassembled WGS sequence"/>
</dbReference>
<evidence type="ECO:0008006" key="4">
    <source>
        <dbReference type="Google" id="ProtNLM"/>
    </source>
</evidence>
<feature type="compositionally biased region" description="Basic and acidic residues" evidence="1">
    <location>
        <begin position="73"/>
        <end position="88"/>
    </location>
</feature>
<organism evidence="2 3">
    <name type="scientific">Methylorubrum suomiense</name>
    <dbReference type="NCBI Taxonomy" id="144191"/>
    <lineage>
        <taxon>Bacteria</taxon>
        <taxon>Pseudomonadati</taxon>
        <taxon>Pseudomonadota</taxon>
        <taxon>Alphaproteobacteria</taxon>
        <taxon>Hyphomicrobiales</taxon>
        <taxon>Methylobacteriaceae</taxon>
        <taxon>Methylorubrum</taxon>
    </lineage>
</organism>
<evidence type="ECO:0000313" key="2">
    <source>
        <dbReference type="EMBL" id="GJE78639.1"/>
    </source>
</evidence>
<comment type="caution">
    <text evidence="2">The sequence shown here is derived from an EMBL/GenBank/DDBJ whole genome shotgun (WGS) entry which is preliminary data.</text>
</comment>
<dbReference type="EMBL" id="BPRE01000033">
    <property type="protein sequence ID" value="GJE78639.1"/>
    <property type="molecule type" value="Genomic_DNA"/>
</dbReference>
<reference evidence="2" key="2">
    <citation type="submission" date="2021-08" db="EMBL/GenBank/DDBJ databases">
        <authorList>
            <person name="Tani A."/>
            <person name="Ola A."/>
            <person name="Ogura Y."/>
            <person name="Katsura K."/>
            <person name="Hayashi T."/>
        </authorList>
    </citation>
    <scope>NUCLEOTIDE SEQUENCE</scope>
    <source>
        <strain evidence="2">DSM 14458</strain>
    </source>
</reference>
<name>A0ABQ4V5N3_9HYPH</name>
<keyword evidence="3" id="KW-1185">Reference proteome</keyword>
<evidence type="ECO:0000313" key="3">
    <source>
        <dbReference type="Proteomes" id="UP001055093"/>
    </source>
</evidence>
<feature type="region of interest" description="Disordered" evidence="1">
    <location>
        <begin position="73"/>
        <end position="98"/>
    </location>
</feature>
<sequence>MSALRTRLSKGGLNTLSRGKLTVASFSRGSELVLEFRIHDAYGKTLESTLSLPQAREALRHLTDAVEALEAVARHDGPPVRSTPRDGVAEAPLDGTYP</sequence>
<reference evidence="2" key="1">
    <citation type="journal article" date="2021" name="Front. Microbiol.">
        <title>Comprehensive Comparative Genomics and Phenotyping of Methylobacterium Species.</title>
        <authorList>
            <person name="Alessa O."/>
            <person name="Ogura Y."/>
            <person name="Fujitani Y."/>
            <person name="Takami H."/>
            <person name="Hayashi T."/>
            <person name="Sahin N."/>
            <person name="Tani A."/>
        </authorList>
    </citation>
    <scope>NUCLEOTIDE SEQUENCE</scope>
    <source>
        <strain evidence="2">DSM 14458</strain>
    </source>
</reference>
<evidence type="ECO:0000256" key="1">
    <source>
        <dbReference type="SAM" id="MobiDB-lite"/>
    </source>
</evidence>